<name>A0A164LAN2_BACCE</name>
<dbReference type="AlphaFoldDB" id="A0A164LAN2"/>
<proteinExistence type="predicted"/>
<organism evidence="1 2">
    <name type="scientific">Bacillus cereus</name>
    <dbReference type="NCBI Taxonomy" id="1396"/>
    <lineage>
        <taxon>Bacteria</taxon>
        <taxon>Bacillati</taxon>
        <taxon>Bacillota</taxon>
        <taxon>Bacilli</taxon>
        <taxon>Bacillales</taxon>
        <taxon>Bacillaceae</taxon>
        <taxon>Bacillus</taxon>
        <taxon>Bacillus cereus group</taxon>
    </lineage>
</organism>
<comment type="caution">
    <text evidence="1">The sequence shown here is derived from an EMBL/GenBank/DDBJ whole genome shotgun (WGS) entry which is preliminary data.</text>
</comment>
<reference evidence="1 2" key="1">
    <citation type="submission" date="2015-09" db="EMBL/GenBank/DDBJ databases">
        <title>Bacillus cereus food isolates.</title>
        <authorList>
            <person name="Boekhorst J."/>
        </authorList>
    </citation>
    <scope>NUCLEOTIDE SEQUENCE [LARGE SCALE GENOMIC DNA]</scope>
    <source>
        <strain evidence="1 2">B4088</strain>
    </source>
</reference>
<gene>
    <name evidence="1" type="ORF">B4088_5351</name>
</gene>
<evidence type="ECO:0000313" key="2">
    <source>
        <dbReference type="Proteomes" id="UP000076482"/>
    </source>
</evidence>
<evidence type="ECO:0000313" key="1">
    <source>
        <dbReference type="EMBL" id="KZD55606.1"/>
    </source>
</evidence>
<dbReference type="EMBL" id="LJKE01000104">
    <property type="protein sequence ID" value="KZD55606.1"/>
    <property type="molecule type" value="Genomic_DNA"/>
</dbReference>
<accession>A0A164LAN2</accession>
<sequence>MNREFFCPCCGLFFWSPQYRETGGILHRVDVTCPSEECELHKDPELGMVFAVDTMGYFYYAETDSERIREIKWSSDRYAHPEAIEIYRKQGIPIITN</sequence>
<dbReference type="Proteomes" id="UP000076482">
    <property type="component" value="Unassembled WGS sequence"/>
</dbReference>
<dbReference type="PATRIC" id="fig|1396.535.peg.5909"/>
<dbReference type="RefSeq" id="WP_063262869.1">
    <property type="nucleotide sequence ID" value="NZ_LJKE01000104.1"/>
</dbReference>
<protein>
    <submittedName>
        <fullName evidence="1">Uncharacterized protein</fullName>
    </submittedName>
</protein>